<proteinExistence type="predicted"/>
<sequence length="877" mass="99820">MEEDKNTPVTRRELARILKDKGEASEPTWEISPPFGHHILAKPYPKGYQPPTFHKFDGAGSAKEHILLFLDDLGMFRNHQELKIKEFSKSLTGKTFTWYCKLKASSINTWEQLVTEFCNKFLEEESSMHIKDLGRVKQRQGEGLVAFVKRYRDQALLYIDTLPEPQLVYGCIRNVEDGSQIYLSMSNINTFFELLKRASNITEVMKRNGRRYKEVSPLEVCAADGRGRRSFYSRGAKINSPPPPLPLSRAQAMVVVNGWFEDGTLNPRTDREPPTPEDLRDPRYCMVHRNKGHGLTDCYVVRTMFHRQVKEGKILLNGEQNQEGVKNTPFPQHDVRMIGVEEEVMLTEIVDKAEEMVTMEESLDEDTLTRGLLKSRGCRIMFNQLGLEPHIQKEVARALIGVIQKHEKGFGGINAQLTRLAKAHANALVFRDPESFNGEFYHNKPLYVEAVVEGMKVRRALVDARSGVNIIPTHIFLEMGGSADQIRPTQVGLNAFNGVGVKSRGCVNAILEVGPIKTNNKFHVVDGSSSYHILLGRPWIHLHRCVPSSWHQCIKSSWRGKDISISATVTPFDAGEAHLVDASFYEELTLPGVNKIRPVQECTIGTPRQKAVRKDTLREEAPKENTKKRATTIEDLGLRKEILPENKHADALATLGSRVTIQNGQHALEHRIAESPAREEGMSVEGKTNDWRTPIHEQLRTLNITKETRGFCLLNGKMFRKSNDGLLMKCVGEEKGKEKAEQLHGATCREEGPDLYQRLQRWGIYWPKMKFHCDELQASCKACQETKESMQICNVHNWQQPIIEYLDAGYTPTNTVSCWTQIMEQPLAPSISSMSRNTMPNFSFSNSNFNSKRLLYQEPMFMLYYSASILQYMRKLL</sequence>
<keyword evidence="3" id="KW-1185">Reference proteome</keyword>
<dbReference type="CDD" id="cd00303">
    <property type="entry name" value="retropepsin_like"/>
    <property type="match status" value="1"/>
</dbReference>
<dbReference type="Pfam" id="PF03732">
    <property type="entry name" value="Retrotrans_gag"/>
    <property type="match status" value="1"/>
</dbReference>
<protein>
    <recommendedName>
        <fullName evidence="1">Retrotransposon gag domain-containing protein</fullName>
    </recommendedName>
</protein>
<dbReference type="InterPro" id="IPR021109">
    <property type="entry name" value="Peptidase_aspartic_dom_sf"/>
</dbReference>
<accession>A0A444Z9M6</accession>
<reference evidence="2 3" key="1">
    <citation type="submission" date="2019-01" db="EMBL/GenBank/DDBJ databases">
        <title>Sequencing of cultivated peanut Arachis hypogaea provides insights into genome evolution and oil improvement.</title>
        <authorList>
            <person name="Chen X."/>
        </authorList>
    </citation>
    <scope>NUCLEOTIDE SEQUENCE [LARGE SCALE GENOMIC DNA]</scope>
    <source>
        <strain evidence="3">cv. Fuhuasheng</strain>
        <tissue evidence="2">Leaves</tissue>
    </source>
</reference>
<gene>
    <name evidence="2" type="ORF">Ahy_B05g079357</name>
</gene>
<dbReference type="InterPro" id="IPR005162">
    <property type="entry name" value="Retrotrans_gag_dom"/>
</dbReference>
<comment type="caution">
    <text evidence="2">The sequence shown here is derived from an EMBL/GenBank/DDBJ whole genome shotgun (WGS) entry which is preliminary data.</text>
</comment>
<organism evidence="2 3">
    <name type="scientific">Arachis hypogaea</name>
    <name type="common">Peanut</name>
    <dbReference type="NCBI Taxonomy" id="3818"/>
    <lineage>
        <taxon>Eukaryota</taxon>
        <taxon>Viridiplantae</taxon>
        <taxon>Streptophyta</taxon>
        <taxon>Embryophyta</taxon>
        <taxon>Tracheophyta</taxon>
        <taxon>Spermatophyta</taxon>
        <taxon>Magnoliopsida</taxon>
        <taxon>eudicotyledons</taxon>
        <taxon>Gunneridae</taxon>
        <taxon>Pentapetalae</taxon>
        <taxon>rosids</taxon>
        <taxon>fabids</taxon>
        <taxon>Fabales</taxon>
        <taxon>Fabaceae</taxon>
        <taxon>Papilionoideae</taxon>
        <taxon>50 kb inversion clade</taxon>
        <taxon>dalbergioids sensu lato</taxon>
        <taxon>Dalbergieae</taxon>
        <taxon>Pterocarpus clade</taxon>
        <taxon>Arachis</taxon>
    </lineage>
</organism>
<dbReference type="EMBL" id="SDMP01000015">
    <property type="protein sequence ID" value="RYR10879.1"/>
    <property type="molecule type" value="Genomic_DNA"/>
</dbReference>
<feature type="domain" description="Retrotransposon gag" evidence="1">
    <location>
        <begin position="87"/>
        <end position="154"/>
    </location>
</feature>
<dbReference type="PANTHER" id="PTHR33240">
    <property type="entry name" value="OS08G0508500 PROTEIN"/>
    <property type="match status" value="1"/>
</dbReference>
<dbReference type="AlphaFoldDB" id="A0A444Z9M6"/>
<dbReference type="Gene3D" id="2.40.70.10">
    <property type="entry name" value="Acid Proteases"/>
    <property type="match status" value="1"/>
</dbReference>
<dbReference type="Proteomes" id="UP000289738">
    <property type="component" value="Chromosome B05"/>
</dbReference>
<dbReference type="Gene3D" id="1.10.340.70">
    <property type="match status" value="1"/>
</dbReference>
<evidence type="ECO:0000313" key="2">
    <source>
        <dbReference type="EMBL" id="RYR10879.1"/>
    </source>
</evidence>
<dbReference type="PANTHER" id="PTHR33240:SF15">
    <property type="entry name" value="GAG-PRO-LIKE PROTEIN"/>
    <property type="match status" value="1"/>
</dbReference>
<evidence type="ECO:0000259" key="1">
    <source>
        <dbReference type="Pfam" id="PF03732"/>
    </source>
</evidence>
<evidence type="ECO:0000313" key="3">
    <source>
        <dbReference type="Proteomes" id="UP000289738"/>
    </source>
</evidence>
<name>A0A444Z9M6_ARAHY</name>
<dbReference type="SUPFAM" id="SSF50630">
    <property type="entry name" value="Acid proteases"/>
    <property type="match status" value="1"/>
</dbReference>